<dbReference type="InterPro" id="IPR023408">
    <property type="entry name" value="MscS_beta-dom_sf"/>
</dbReference>
<protein>
    <recommendedName>
        <fullName evidence="7">Small-conductance mechanosensitive channel</fullName>
    </recommendedName>
</protein>
<feature type="domain" description="Mechanosensitive ion channel MscS" evidence="8">
    <location>
        <begin position="109"/>
        <end position="173"/>
    </location>
</feature>
<evidence type="ECO:0000256" key="1">
    <source>
        <dbReference type="ARBA" id="ARBA00004651"/>
    </source>
</evidence>
<accession>A0A0S2KA55</accession>
<keyword evidence="4 7" id="KW-0812">Transmembrane</keyword>
<evidence type="ECO:0000259" key="9">
    <source>
        <dbReference type="Pfam" id="PF21082"/>
    </source>
</evidence>
<dbReference type="PANTHER" id="PTHR30221">
    <property type="entry name" value="SMALL-CONDUCTANCE MECHANOSENSITIVE CHANNEL"/>
    <property type="match status" value="1"/>
</dbReference>
<dbReference type="Pfam" id="PF21082">
    <property type="entry name" value="MS_channel_3rd"/>
    <property type="match status" value="1"/>
</dbReference>
<dbReference type="PANTHER" id="PTHR30221:SF1">
    <property type="entry name" value="SMALL-CONDUCTANCE MECHANOSENSITIVE CHANNEL"/>
    <property type="match status" value="1"/>
</dbReference>
<dbReference type="AlphaFoldDB" id="A0A0S2KA55"/>
<sequence length="281" mass="30434">MEDEIQQMTAIYEMIVTYLVTYSFQIIGAVIVLLIGILIARKVSNFVLKLCERKKLDITLSRFAANTVKILIIVMVAVIALGQLGISVTPMVAAIGALGLGAGLAVQGLLSNYGAGLNIILARPFVLGDTIEVNGVKGVVREIHLAYTLLADEDNVQILVPNRHIVGEIIHNSQADSLVELTVGIAYHCQPEQAIEVIRKALSSVPGISHVRQPLIGIHQFGDSSIDIGIRLWALTERLYESRYSTNLAIHRALAEAGIEIPFPQRDVRISNSVGTPSGKD</sequence>
<evidence type="ECO:0000256" key="4">
    <source>
        <dbReference type="ARBA" id="ARBA00022692"/>
    </source>
</evidence>
<keyword evidence="11" id="KW-1185">Reference proteome</keyword>
<dbReference type="SUPFAM" id="SSF50182">
    <property type="entry name" value="Sm-like ribonucleoproteins"/>
    <property type="match status" value="1"/>
</dbReference>
<evidence type="ECO:0000256" key="7">
    <source>
        <dbReference type="RuleBase" id="RU369025"/>
    </source>
</evidence>
<dbReference type="Gene3D" id="1.10.287.1260">
    <property type="match status" value="1"/>
</dbReference>
<gene>
    <name evidence="10" type="ORF">PS2015_562</name>
</gene>
<comment type="function">
    <text evidence="7">Mechanosensitive channel that participates in the regulation of osmotic pressure changes within the cell, opening in response to stretch forces in the membrane lipid bilayer, without the need for other proteins. Contributes to normal resistance to hypoosmotic shock. Forms an ion channel of 1.0 nanosiemens conductance with a slight preference for anions.</text>
</comment>
<keyword evidence="7" id="KW-0406">Ion transport</keyword>
<keyword evidence="7" id="KW-0813">Transport</keyword>
<dbReference type="SUPFAM" id="SSF82861">
    <property type="entry name" value="Mechanosensitive channel protein MscS (YggB), transmembrane region"/>
    <property type="match status" value="1"/>
</dbReference>
<comment type="subunit">
    <text evidence="7">Homoheptamer.</text>
</comment>
<dbReference type="KEGG" id="pspi:PS2015_562"/>
<evidence type="ECO:0000256" key="6">
    <source>
        <dbReference type="ARBA" id="ARBA00023136"/>
    </source>
</evidence>
<keyword evidence="6 7" id="KW-0472">Membrane</keyword>
<evidence type="ECO:0000259" key="8">
    <source>
        <dbReference type="Pfam" id="PF00924"/>
    </source>
</evidence>
<dbReference type="GO" id="GO:0005886">
    <property type="term" value="C:plasma membrane"/>
    <property type="evidence" value="ECO:0007669"/>
    <property type="project" value="UniProtKB-SubCell"/>
</dbReference>
<dbReference type="InterPro" id="IPR011014">
    <property type="entry name" value="MscS_channel_TM-2"/>
</dbReference>
<dbReference type="GO" id="GO:0008381">
    <property type="term" value="F:mechanosensitive monoatomic ion channel activity"/>
    <property type="evidence" value="ECO:0007669"/>
    <property type="project" value="InterPro"/>
</dbReference>
<evidence type="ECO:0000256" key="3">
    <source>
        <dbReference type="ARBA" id="ARBA00022475"/>
    </source>
</evidence>
<organism evidence="10 11">
    <name type="scientific">Pseudohongiella spirulinae</name>
    <dbReference type="NCBI Taxonomy" id="1249552"/>
    <lineage>
        <taxon>Bacteria</taxon>
        <taxon>Pseudomonadati</taxon>
        <taxon>Pseudomonadota</taxon>
        <taxon>Gammaproteobacteria</taxon>
        <taxon>Pseudomonadales</taxon>
        <taxon>Pseudohongiellaceae</taxon>
        <taxon>Pseudohongiella</taxon>
    </lineage>
</organism>
<dbReference type="InterPro" id="IPR011066">
    <property type="entry name" value="MscS_channel_C_sf"/>
</dbReference>
<proteinExistence type="inferred from homology"/>
<dbReference type="InterPro" id="IPR010920">
    <property type="entry name" value="LSM_dom_sf"/>
</dbReference>
<dbReference type="Gene3D" id="3.30.70.100">
    <property type="match status" value="1"/>
</dbReference>
<feature type="transmembrane region" description="Helical" evidence="7">
    <location>
        <begin position="63"/>
        <end position="86"/>
    </location>
</feature>
<evidence type="ECO:0000256" key="2">
    <source>
        <dbReference type="ARBA" id="ARBA00008017"/>
    </source>
</evidence>
<dbReference type="SUPFAM" id="SSF82689">
    <property type="entry name" value="Mechanosensitive channel protein MscS (YggB), C-terminal domain"/>
    <property type="match status" value="1"/>
</dbReference>
<dbReference type="Gene3D" id="2.30.30.60">
    <property type="match status" value="1"/>
</dbReference>
<feature type="transmembrane region" description="Helical" evidence="7">
    <location>
        <begin position="92"/>
        <end position="113"/>
    </location>
</feature>
<dbReference type="InterPro" id="IPR006685">
    <property type="entry name" value="MscS_channel_2nd"/>
</dbReference>
<feature type="domain" description="Mechanosensitive ion channel MscS C-terminal" evidence="9">
    <location>
        <begin position="179"/>
        <end position="261"/>
    </location>
</feature>
<evidence type="ECO:0000256" key="5">
    <source>
        <dbReference type="ARBA" id="ARBA00022989"/>
    </source>
</evidence>
<dbReference type="Pfam" id="PF05552">
    <property type="entry name" value="MS_channel_1st_1"/>
    <property type="match status" value="1"/>
</dbReference>
<comment type="similarity">
    <text evidence="2 7">Belongs to the MscS (TC 1.A.23) family.</text>
</comment>
<dbReference type="Pfam" id="PF00924">
    <property type="entry name" value="MS_channel_2nd"/>
    <property type="match status" value="1"/>
</dbReference>
<dbReference type="EMBL" id="CP013189">
    <property type="protein sequence ID" value="ALO45245.1"/>
    <property type="molecule type" value="Genomic_DNA"/>
</dbReference>
<keyword evidence="5 7" id="KW-1133">Transmembrane helix</keyword>
<dbReference type="STRING" id="1249552.PS2015_562"/>
<comment type="caution">
    <text evidence="7">Lacks conserved residue(s) required for the propagation of feature annotation.</text>
</comment>
<dbReference type="InterPro" id="IPR008910">
    <property type="entry name" value="MSC_TM_helix"/>
</dbReference>
<name>A0A0S2KA55_9GAMM</name>
<feature type="transmembrane region" description="Helical" evidence="7">
    <location>
        <begin position="15"/>
        <end position="40"/>
    </location>
</feature>
<dbReference type="InterPro" id="IPR049278">
    <property type="entry name" value="MS_channel_C"/>
</dbReference>
<keyword evidence="7" id="KW-0997">Cell inner membrane</keyword>
<evidence type="ECO:0000313" key="11">
    <source>
        <dbReference type="Proteomes" id="UP000065641"/>
    </source>
</evidence>
<dbReference type="InterPro" id="IPR045275">
    <property type="entry name" value="MscS_archaea/bacteria_type"/>
</dbReference>
<evidence type="ECO:0000313" key="10">
    <source>
        <dbReference type="EMBL" id="ALO45245.1"/>
    </source>
</evidence>
<keyword evidence="3" id="KW-1003">Cell membrane</keyword>
<dbReference type="RefSeq" id="WP_237113361.1">
    <property type="nucleotide sequence ID" value="NZ_CP013189.1"/>
</dbReference>
<comment type="subcellular location">
    <subcellularLocation>
        <location evidence="7">Cell inner membrane</location>
        <topology evidence="7">Multi-pass membrane protein</topology>
    </subcellularLocation>
    <subcellularLocation>
        <location evidence="1">Cell membrane</location>
        <topology evidence="1">Multi-pass membrane protein</topology>
    </subcellularLocation>
</comment>
<reference evidence="10 11" key="1">
    <citation type="submission" date="2015-11" db="EMBL/GenBank/DDBJ databases">
        <authorList>
            <person name="Zhang Y."/>
            <person name="Guo Z."/>
        </authorList>
    </citation>
    <scope>NUCLEOTIDE SEQUENCE [LARGE SCALE GENOMIC DNA]</scope>
    <source>
        <strain evidence="10 11">KCTC 32221</strain>
    </source>
</reference>
<keyword evidence="7" id="KW-0407">Ion channel</keyword>
<dbReference type="Proteomes" id="UP000065641">
    <property type="component" value="Chromosome"/>
</dbReference>